<evidence type="ECO:0000256" key="9">
    <source>
        <dbReference type="SAM" id="MobiDB-lite"/>
    </source>
</evidence>
<dbReference type="GO" id="GO:0015421">
    <property type="term" value="F:ABC-type oligopeptide transporter activity"/>
    <property type="evidence" value="ECO:0007669"/>
    <property type="project" value="TreeGrafter"/>
</dbReference>
<dbReference type="SUPFAM" id="SSF52540">
    <property type="entry name" value="P-loop containing nucleoside triphosphate hydrolases"/>
    <property type="match status" value="2"/>
</dbReference>
<feature type="domain" description="ABC transmembrane type-1" evidence="12">
    <location>
        <begin position="911"/>
        <end position="1195"/>
    </location>
</feature>
<evidence type="ECO:0000256" key="7">
    <source>
        <dbReference type="ARBA" id="ARBA00022989"/>
    </source>
</evidence>
<dbReference type="InterPro" id="IPR017871">
    <property type="entry name" value="ABC_transporter-like_CS"/>
</dbReference>
<dbReference type="GO" id="GO:0016887">
    <property type="term" value="F:ATP hydrolysis activity"/>
    <property type="evidence" value="ECO:0007669"/>
    <property type="project" value="InterPro"/>
</dbReference>
<dbReference type="InterPro" id="IPR011527">
    <property type="entry name" value="ABC1_TM_dom"/>
</dbReference>
<organism evidence="13 14">
    <name type="scientific">Testicularia cyperi</name>
    <dbReference type="NCBI Taxonomy" id="1882483"/>
    <lineage>
        <taxon>Eukaryota</taxon>
        <taxon>Fungi</taxon>
        <taxon>Dikarya</taxon>
        <taxon>Basidiomycota</taxon>
        <taxon>Ustilaginomycotina</taxon>
        <taxon>Ustilaginomycetes</taxon>
        <taxon>Ustilaginales</taxon>
        <taxon>Anthracoideaceae</taxon>
        <taxon>Testicularia</taxon>
    </lineage>
</organism>
<dbReference type="EMBL" id="KZ819193">
    <property type="protein sequence ID" value="PWY99973.1"/>
    <property type="molecule type" value="Genomic_DNA"/>
</dbReference>
<evidence type="ECO:0000256" key="5">
    <source>
        <dbReference type="ARBA" id="ARBA00022741"/>
    </source>
</evidence>
<dbReference type="InterPro" id="IPR003593">
    <property type="entry name" value="AAA+_ATPase"/>
</dbReference>
<dbReference type="CDD" id="cd18578">
    <property type="entry name" value="ABC_6TM_Pgp_ABCB1_D2_like"/>
    <property type="match status" value="1"/>
</dbReference>
<dbReference type="InterPro" id="IPR027417">
    <property type="entry name" value="P-loop_NTPase"/>
</dbReference>
<keyword evidence="2" id="KW-0813">Transport</keyword>
<dbReference type="CDD" id="cd18577">
    <property type="entry name" value="ABC_6TM_Pgp_ABCB1_D1_like"/>
    <property type="match status" value="1"/>
</dbReference>
<feature type="transmembrane region" description="Helical" evidence="10">
    <location>
        <begin position="30"/>
        <end position="50"/>
    </location>
</feature>
<dbReference type="InterPro" id="IPR036640">
    <property type="entry name" value="ABC1_TM_sf"/>
</dbReference>
<feature type="transmembrane region" description="Helical" evidence="10">
    <location>
        <begin position="280"/>
        <end position="300"/>
    </location>
</feature>
<dbReference type="Pfam" id="PF00664">
    <property type="entry name" value="ABC_membrane"/>
    <property type="match status" value="2"/>
</dbReference>
<keyword evidence="6" id="KW-0067">ATP-binding</keyword>
<feature type="domain" description="ABC transmembrane type-1" evidence="12">
    <location>
        <begin position="36"/>
        <end position="346"/>
    </location>
</feature>
<comment type="subcellular location">
    <subcellularLocation>
        <location evidence="1">Cell membrane</location>
        <topology evidence="1">Multi-pass membrane protein</topology>
    </subcellularLocation>
</comment>
<dbReference type="OrthoDB" id="6500128at2759"/>
<sequence length="1494" mass="163102">MALSPASPDVVEAKPSLRLLFAFLTRRDMVCLLLPSMVLSMAVGVVPAVMSKAIGHSFNAFTTYNPTALPSASIEPSAKSTFLNQVLETVYVLLGLAVGTMLVSTVAVSAWICLGERLACRMRTAVFDEVMGKRMCWFDLGMGLSTENTQEQQDISPAGLMAKVAREIDDARTAVGRQLGDVVQHLTTAVASLALALYSSWNLTLVVLASIPVILFLTVVTEVGAAAPLQRERVSTARATGLVERVVQAINTVKAFNAESKERLRFQSELRVGCTAYRRVLLWWATRFGTTAGLVFAMFVQGFWYGSHLVQHGKLTPGDVLTVFMASLLVSGMLNQIVQSLASVEKGKVGAANIINLINSVDHVRSKPCSPPSASARAESTFSNSSSSLSDDVEKRLTDKSTLGPKYSYTEPSSAGCEIHEFDIRKARAVPMAIEAIPHSPDASASPDTLSFRTRAVPYASKLSPTAPRSRRVQGLRRISPPSCQGEIHFRNVSFSYPSRPTAAVLRNATLYFPASELTYVVGGSGSGKSTVAQLLLRLYEPSHGTIQIDDQTIEYLDPNWCRNHIGAVSQNPIIFDMSIHDNVALGLVGRHPQRRSPSESQLEISNEAIPVVPRDQIEAACRLALLHDFIRDLPHGYDTLLGSKGTSLSGGQRQRLAIARAKLRDPSILILDEATSALDPTSRLLVHEAIKTWRRGKTTIVITHDLSQIEHDDFVYLLEDGVVAEQGYRSDLELKGGAFHRIELLRMSCDSFSSPRARDSVSTFEDASRSSGKAFHGRLATRRYTAHRSLLGWERDSGVFGEHLSYLVSQKLDQTPSHLKPLRLAERQAMQSYYDDAETLRASGASASARRAASGDVRTLRRRWDQPADSLTVDMDPASTRPAANAAPIPSTKRVAFIVWNTIPSRALLVFGLLLCVVAGTMTPIFSYMLAQLLSTMSKADQNAAVLKWSLLVLLIALLECMFSFSRFLLMETIADVWITRLRNKSYANVLRQDRTWFDEPGNSADKICQSIVKDADDARNLVGQIVGQLALVCSMITLGIVWALVVGWQLTLVGIAFAPVFIVALFLQSRVMAHHEARNKLKRELVSERFYAAISNVRSIRAMGLESVFSRAHATAVAEAQSCAIRSSVYAGFGHALSDALTYIAEALMFYVGAKLMVAGSYDFGRMIQVFNLIIFAVTFAAQMLTFLPGLSKSTQALVDLDRLLKLDNRESHELGGTLTPTVWGRVRFEDVTFSYPSRPDVSVLQGVSFEIAQGECVAIVGGSGSGKSTIAALLQRLYEPDRGAVVLDHTPVQMLSTEWLREHISVVSQSPNLFDMSIGDNIVYGANSHGSGDTETTANSPRTSSDQRAIESAARSAQVDDFVRSLPRGYDTQVSGGDSSKLSGGQAQRIAIARAFMRTKARILILDECTSALDVHNQRAILETLTHPASPIKQQNITTVIITHNLDLMRQADRILVLNQGKVVEQGSFTILTALKHGHFAALAKAGEWSG</sequence>
<dbReference type="GO" id="GO:0005743">
    <property type="term" value="C:mitochondrial inner membrane"/>
    <property type="evidence" value="ECO:0007669"/>
    <property type="project" value="TreeGrafter"/>
</dbReference>
<feature type="region of interest" description="Disordered" evidence="9">
    <location>
        <begin position="364"/>
        <end position="397"/>
    </location>
</feature>
<keyword evidence="4 10" id="KW-0812">Transmembrane</keyword>
<feature type="transmembrane region" description="Helical" evidence="10">
    <location>
        <begin position="950"/>
        <end position="971"/>
    </location>
</feature>
<dbReference type="InterPro" id="IPR003439">
    <property type="entry name" value="ABC_transporter-like_ATP-bd"/>
</dbReference>
<evidence type="ECO:0000259" key="11">
    <source>
        <dbReference type="PROSITE" id="PS50893"/>
    </source>
</evidence>
<gene>
    <name evidence="13" type="ORF">BCV70DRAFT_161201</name>
</gene>
<feature type="domain" description="ABC transporter" evidence="11">
    <location>
        <begin position="1229"/>
        <end position="1488"/>
    </location>
</feature>
<feature type="transmembrane region" description="Helical" evidence="10">
    <location>
        <begin position="1172"/>
        <end position="1193"/>
    </location>
</feature>
<dbReference type="Gene3D" id="3.40.50.300">
    <property type="entry name" value="P-loop containing nucleotide triphosphate hydrolases"/>
    <property type="match status" value="2"/>
</dbReference>
<keyword evidence="7 10" id="KW-1133">Transmembrane helix</keyword>
<evidence type="ECO:0000256" key="4">
    <source>
        <dbReference type="ARBA" id="ARBA00022692"/>
    </source>
</evidence>
<accession>A0A317XNQ2</accession>
<dbReference type="InParanoid" id="A0A317XNQ2"/>
<feature type="transmembrane region" description="Helical" evidence="10">
    <location>
        <begin position="1031"/>
        <end position="1050"/>
    </location>
</feature>
<evidence type="ECO:0000256" key="3">
    <source>
        <dbReference type="ARBA" id="ARBA00022475"/>
    </source>
</evidence>
<dbReference type="PROSITE" id="PS00211">
    <property type="entry name" value="ABC_TRANSPORTER_1"/>
    <property type="match status" value="1"/>
</dbReference>
<dbReference type="SUPFAM" id="SSF90123">
    <property type="entry name" value="ABC transporter transmembrane region"/>
    <property type="match status" value="2"/>
</dbReference>
<evidence type="ECO:0000259" key="12">
    <source>
        <dbReference type="PROSITE" id="PS50929"/>
    </source>
</evidence>
<feature type="transmembrane region" description="Helical" evidence="10">
    <location>
        <begin position="90"/>
        <end position="114"/>
    </location>
</feature>
<feature type="domain" description="ABC transporter" evidence="11">
    <location>
        <begin position="488"/>
        <end position="746"/>
    </location>
</feature>
<feature type="compositionally biased region" description="Low complexity" evidence="9">
    <location>
        <begin position="375"/>
        <end position="390"/>
    </location>
</feature>
<evidence type="ECO:0000256" key="8">
    <source>
        <dbReference type="ARBA" id="ARBA00023136"/>
    </source>
</evidence>
<evidence type="ECO:0000256" key="2">
    <source>
        <dbReference type="ARBA" id="ARBA00022448"/>
    </source>
</evidence>
<dbReference type="FunCoup" id="A0A317XNQ2">
    <property type="interactions" value="25"/>
</dbReference>
<evidence type="ECO:0000256" key="6">
    <source>
        <dbReference type="ARBA" id="ARBA00022840"/>
    </source>
</evidence>
<feature type="transmembrane region" description="Helical" evidence="10">
    <location>
        <begin position="182"/>
        <end position="201"/>
    </location>
</feature>
<dbReference type="SMART" id="SM00382">
    <property type="entry name" value="AAA"/>
    <property type="match status" value="2"/>
</dbReference>
<dbReference type="InterPro" id="IPR039421">
    <property type="entry name" value="Type_1_exporter"/>
</dbReference>
<dbReference type="GO" id="GO:0090374">
    <property type="term" value="P:oligopeptide export from mitochondrion"/>
    <property type="evidence" value="ECO:0007669"/>
    <property type="project" value="TreeGrafter"/>
</dbReference>
<evidence type="ECO:0000313" key="13">
    <source>
        <dbReference type="EMBL" id="PWY99973.1"/>
    </source>
</evidence>
<reference evidence="13 14" key="1">
    <citation type="journal article" date="2018" name="Mol. Biol. Evol.">
        <title>Broad Genomic Sampling Reveals a Smut Pathogenic Ancestry of the Fungal Clade Ustilaginomycotina.</title>
        <authorList>
            <person name="Kijpornyongpan T."/>
            <person name="Mondo S.J."/>
            <person name="Barry K."/>
            <person name="Sandor L."/>
            <person name="Lee J."/>
            <person name="Lipzen A."/>
            <person name="Pangilinan J."/>
            <person name="LaButti K."/>
            <person name="Hainaut M."/>
            <person name="Henrissat B."/>
            <person name="Grigoriev I.V."/>
            <person name="Spatafora J.W."/>
            <person name="Aime M.C."/>
        </authorList>
    </citation>
    <scope>NUCLEOTIDE SEQUENCE [LARGE SCALE GENOMIC DNA]</scope>
    <source>
        <strain evidence="13 14">MCA 3645</strain>
    </source>
</reference>
<dbReference type="Proteomes" id="UP000246740">
    <property type="component" value="Unassembled WGS sequence"/>
</dbReference>
<dbReference type="PANTHER" id="PTHR43394:SF15">
    <property type="entry name" value="ALPHA-FACTOR-TRANSPORTING ATPASE"/>
    <property type="match status" value="1"/>
</dbReference>
<keyword evidence="3" id="KW-1003">Cell membrane</keyword>
<evidence type="ECO:0000313" key="14">
    <source>
        <dbReference type="Proteomes" id="UP000246740"/>
    </source>
</evidence>
<dbReference type="PROSITE" id="PS50929">
    <property type="entry name" value="ABC_TM1F"/>
    <property type="match status" value="2"/>
</dbReference>
<dbReference type="FunFam" id="3.40.50.300:FF:001471">
    <property type="entry name" value="P-loop containing nucleoside triphosphate hydrolase protein"/>
    <property type="match status" value="1"/>
</dbReference>
<dbReference type="PROSITE" id="PS50893">
    <property type="entry name" value="ABC_TRANSPORTER_2"/>
    <property type="match status" value="2"/>
</dbReference>
<dbReference type="STRING" id="1882483.A0A317XNQ2"/>
<dbReference type="GO" id="GO:0005886">
    <property type="term" value="C:plasma membrane"/>
    <property type="evidence" value="ECO:0007669"/>
    <property type="project" value="UniProtKB-SubCell"/>
</dbReference>
<feature type="compositionally biased region" description="Polar residues" evidence="9">
    <location>
        <begin position="1331"/>
        <end position="1350"/>
    </location>
</feature>
<dbReference type="FunFam" id="3.40.50.300:FF:000854">
    <property type="entry name" value="Multidrug ABC transporter ATP-binding protein"/>
    <property type="match status" value="1"/>
</dbReference>
<keyword evidence="14" id="KW-1185">Reference proteome</keyword>
<dbReference type="PANTHER" id="PTHR43394">
    <property type="entry name" value="ATP-DEPENDENT PERMEASE MDL1, MITOCHONDRIAL"/>
    <property type="match status" value="1"/>
</dbReference>
<keyword evidence="13" id="KW-0378">Hydrolase</keyword>
<protein>
    <submittedName>
        <fullName evidence="13">P-loop containing nucleoside triphosphate hydrolase protein</fullName>
    </submittedName>
</protein>
<keyword evidence="8 10" id="KW-0472">Membrane</keyword>
<dbReference type="GO" id="GO:0005524">
    <property type="term" value="F:ATP binding"/>
    <property type="evidence" value="ECO:0007669"/>
    <property type="project" value="UniProtKB-KW"/>
</dbReference>
<feature type="transmembrane region" description="Helical" evidence="10">
    <location>
        <begin position="320"/>
        <end position="338"/>
    </location>
</feature>
<proteinExistence type="predicted"/>
<keyword evidence="5" id="KW-0547">Nucleotide-binding</keyword>
<dbReference type="Pfam" id="PF00005">
    <property type="entry name" value="ABC_tran"/>
    <property type="match status" value="2"/>
</dbReference>
<feature type="transmembrane region" description="Helical" evidence="10">
    <location>
        <begin position="207"/>
        <end position="229"/>
    </location>
</feature>
<evidence type="ECO:0000256" key="1">
    <source>
        <dbReference type="ARBA" id="ARBA00004651"/>
    </source>
</evidence>
<feature type="region of interest" description="Disordered" evidence="9">
    <location>
        <begin position="1330"/>
        <end position="1354"/>
    </location>
</feature>
<feature type="transmembrane region" description="Helical" evidence="10">
    <location>
        <begin position="1056"/>
        <end position="1075"/>
    </location>
</feature>
<evidence type="ECO:0000256" key="10">
    <source>
        <dbReference type="SAM" id="Phobius"/>
    </source>
</evidence>
<name>A0A317XNQ2_9BASI</name>
<dbReference type="Gene3D" id="1.20.1560.10">
    <property type="entry name" value="ABC transporter type 1, transmembrane domain"/>
    <property type="match status" value="2"/>
</dbReference>
<feature type="transmembrane region" description="Helical" evidence="10">
    <location>
        <begin position="908"/>
        <end position="930"/>
    </location>
</feature>